<dbReference type="Pfam" id="PF01814">
    <property type="entry name" value="Hemerythrin"/>
    <property type="match status" value="1"/>
</dbReference>
<dbReference type="InterPro" id="IPR012312">
    <property type="entry name" value="Hemerythrin-like"/>
</dbReference>
<dbReference type="Proteomes" id="UP000019113">
    <property type="component" value="Unassembled WGS sequence"/>
</dbReference>
<sequence length="186" mass="21688">MPMLKQLRQDHANMARILHVLQLKQKALAEGERPNFQLVREVVDYILDYMAGFTLPLEEICTERLKEMAPHSETVTERLSGQYRQLKARLNRLSRDIDAILMDVAVPMDQFSDDLRNYLESHRNYLREEREELFPLISEYFSDEDLVRLSHALPANATAELERLQGAYPELYAELRDNTNSDPLPA</sequence>
<feature type="coiled-coil region" evidence="1">
    <location>
        <begin position="76"/>
        <end position="103"/>
    </location>
</feature>
<dbReference type="STRING" id="1178482.AR456_06045"/>
<evidence type="ECO:0000256" key="1">
    <source>
        <dbReference type="SAM" id="Coils"/>
    </source>
</evidence>
<evidence type="ECO:0000313" key="3">
    <source>
        <dbReference type="EMBL" id="ERL50420.1"/>
    </source>
</evidence>
<dbReference type="AlphaFoldDB" id="W1N674"/>
<evidence type="ECO:0000259" key="2">
    <source>
        <dbReference type="Pfam" id="PF01814"/>
    </source>
</evidence>
<dbReference type="PATRIC" id="fig|1178482.3.peg.3523"/>
<dbReference type="EMBL" id="AVBC01000039">
    <property type="protein sequence ID" value="ERL50420.1"/>
    <property type="molecule type" value="Genomic_DNA"/>
</dbReference>
<evidence type="ECO:0000313" key="4">
    <source>
        <dbReference type="Proteomes" id="UP000019113"/>
    </source>
</evidence>
<organism evidence="3 4">
    <name type="scientific">Halomonas huangheensis</name>
    <dbReference type="NCBI Taxonomy" id="1178482"/>
    <lineage>
        <taxon>Bacteria</taxon>
        <taxon>Pseudomonadati</taxon>
        <taxon>Pseudomonadota</taxon>
        <taxon>Gammaproteobacteria</taxon>
        <taxon>Oceanospirillales</taxon>
        <taxon>Halomonadaceae</taxon>
        <taxon>Halomonas</taxon>
    </lineage>
</organism>
<keyword evidence="4" id="KW-1185">Reference proteome</keyword>
<comment type="caution">
    <text evidence="3">The sequence shown here is derived from an EMBL/GenBank/DDBJ whole genome shotgun (WGS) entry which is preliminary data.</text>
</comment>
<dbReference type="Gene3D" id="1.20.120.520">
    <property type="entry name" value="nmb1532 protein domain like"/>
    <property type="match status" value="1"/>
</dbReference>
<name>W1N674_9GAMM</name>
<keyword evidence="1" id="KW-0175">Coiled coil</keyword>
<protein>
    <recommendedName>
        <fullName evidence="2">Hemerythrin-like domain-containing protein</fullName>
    </recommendedName>
</protein>
<reference evidence="3 4" key="1">
    <citation type="submission" date="2013-08" db="EMBL/GenBank/DDBJ databases">
        <title>draft genome of Halomonas huanghegensis, strain BJGMM-B45T.</title>
        <authorList>
            <person name="Miao C."/>
            <person name="Wan Y."/>
            <person name="Jin W."/>
        </authorList>
    </citation>
    <scope>NUCLEOTIDE SEQUENCE [LARGE SCALE GENOMIC DNA]</scope>
    <source>
        <strain evidence="3 4">BJGMM-B45</strain>
    </source>
</reference>
<feature type="domain" description="Hemerythrin-like" evidence="2">
    <location>
        <begin position="4"/>
        <end position="137"/>
    </location>
</feature>
<gene>
    <name evidence="3" type="ORF">BJB45_04625</name>
</gene>
<accession>W1N674</accession>
<proteinExistence type="predicted"/>
<dbReference type="eggNOG" id="COG3945">
    <property type="taxonomic scope" value="Bacteria"/>
</dbReference>